<keyword evidence="1" id="KW-0175">Coiled coil</keyword>
<name>A0A386TYB9_9AGAR</name>
<feature type="coiled-coil region" evidence="1">
    <location>
        <begin position="18"/>
        <end position="67"/>
    </location>
</feature>
<accession>A0A386TYB9</accession>
<keyword evidence="3" id="KW-0496">Mitochondrion</keyword>
<evidence type="ECO:0000313" key="3">
    <source>
        <dbReference type="EMBL" id="AYE93215.1"/>
    </source>
</evidence>
<keyword evidence="2" id="KW-1133">Transmembrane helix</keyword>
<keyword evidence="2" id="KW-0472">Membrane</keyword>
<geneLocation type="mitochondrion" evidence="3"/>
<reference evidence="3" key="1">
    <citation type="submission" date="2018-08" db="EMBL/GenBank/DDBJ databases">
        <title>Comparative mitochondrial genomics of the basidiomycete Termitomyces.</title>
        <authorList>
            <person name="Nieuwenhuis M."/>
        </authorList>
    </citation>
    <scope>NUCLEOTIDE SEQUENCE</scope>
    <source>
        <strain evidence="3">Mi166</strain>
    </source>
</reference>
<dbReference type="AlphaFoldDB" id="A0A386TYB9"/>
<keyword evidence="2" id="KW-0812">Transmembrane</keyword>
<evidence type="ECO:0000256" key="2">
    <source>
        <dbReference type="SAM" id="Phobius"/>
    </source>
</evidence>
<organism evidence="3">
    <name type="scientific">Termitomyces sp</name>
    <dbReference type="NCBI Taxonomy" id="1916073"/>
    <lineage>
        <taxon>Eukaryota</taxon>
        <taxon>Fungi</taxon>
        <taxon>Dikarya</taxon>
        <taxon>Basidiomycota</taxon>
        <taxon>Agaricomycotina</taxon>
        <taxon>Agaricomycetes</taxon>
        <taxon>Agaricomycetidae</taxon>
        <taxon>Agaricales</taxon>
        <taxon>Tricholomatineae</taxon>
        <taxon>Lyophyllaceae</taxon>
        <taxon>Termitomyces</taxon>
    </lineage>
</organism>
<feature type="transmembrane region" description="Helical" evidence="2">
    <location>
        <begin position="147"/>
        <end position="168"/>
    </location>
</feature>
<gene>
    <name evidence="3" type="ORF">C0995_000003</name>
</gene>
<evidence type="ECO:0000256" key="1">
    <source>
        <dbReference type="SAM" id="Coils"/>
    </source>
</evidence>
<dbReference type="EMBL" id="MH725795">
    <property type="protein sequence ID" value="AYE93215.1"/>
    <property type="molecule type" value="Genomic_DNA"/>
</dbReference>
<proteinExistence type="predicted"/>
<sequence>MIKILMSNFKKAKNTAAMNRNTEAADDYTKAVEEYKANPNDYNCNEVKRLNKKLDESYEEIQKLDIGELFFSLYNQYVEYLASLTPDKIVCLFNLILDELILSSFTSVLSIMLSENIINKITFLEKYPRILKLLKLRNNINKKVSKIYLLIHLIIIISAILGNTYMFFI</sequence>
<protein>
    <submittedName>
        <fullName evidence="3">Uncharacterized protein</fullName>
    </submittedName>
</protein>